<name>A0AAD6ZC20_9AGAR</name>
<reference evidence="2" key="1">
    <citation type="submission" date="2023-03" db="EMBL/GenBank/DDBJ databases">
        <title>Massive genome expansion in bonnet fungi (Mycena s.s.) driven by repeated elements and novel gene families across ecological guilds.</title>
        <authorList>
            <consortium name="Lawrence Berkeley National Laboratory"/>
            <person name="Harder C.B."/>
            <person name="Miyauchi S."/>
            <person name="Viragh M."/>
            <person name="Kuo A."/>
            <person name="Thoen E."/>
            <person name="Andreopoulos B."/>
            <person name="Lu D."/>
            <person name="Skrede I."/>
            <person name="Drula E."/>
            <person name="Henrissat B."/>
            <person name="Morin E."/>
            <person name="Kohler A."/>
            <person name="Barry K."/>
            <person name="LaButti K."/>
            <person name="Morin E."/>
            <person name="Salamov A."/>
            <person name="Lipzen A."/>
            <person name="Mereny Z."/>
            <person name="Hegedus B."/>
            <person name="Baldrian P."/>
            <person name="Stursova M."/>
            <person name="Weitz H."/>
            <person name="Taylor A."/>
            <person name="Grigoriev I.V."/>
            <person name="Nagy L.G."/>
            <person name="Martin F."/>
            <person name="Kauserud H."/>
        </authorList>
    </citation>
    <scope>NUCLEOTIDE SEQUENCE</scope>
    <source>
        <strain evidence="2">CBHHK002</strain>
    </source>
</reference>
<keyword evidence="2" id="KW-0418">Kinase</keyword>
<dbReference type="PROSITE" id="PS50011">
    <property type="entry name" value="PROTEIN_KINASE_DOM"/>
    <property type="match status" value="1"/>
</dbReference>
<dbReference type="GO" id="GO:0005524">
    <property type="term" value="F:ATP binding"/>
    <property type="evidence" value="ECO:0007669"/>
    <property type="project" value="InterPro"/>
</dbReference>
<dbReference type="Proteomes" id="UP001218218">
    <property type="component" value="Unassembled WGS sequence"/>
</dbReference>
<comment type="caution">
    <text evidence="2">The sequence shown here is derived from an EMBL/GenBank/DDBJ whole genome shotgun (WGS) entry which is preliminary data.</text>
</comment>
<dbReference type="Gene3D" id="1.10.510.10">
    <property type="entry name" value="Transferase(Phosphotransferase) domain 1"/>
    <property type="match status" value="1"/>
</dbReference>
<evidence type="ECO:0000313" key="2">
    <source>
        <dbReference type="EMBL" id="KAJ7314830.1"/>
    </source>
</evidence>
<organism evidence="2 3">
    <name type="scientific">Mycena albidolilacea</name>
    <dbReference type="NCBI Taxonomy" id="1033008"/>
    <lineage>
        <taxon>Eukaryota</taxon>
        <taxon>Fungi</taxon>
        <taxon>Dikarya</taxon>
        <taxon>Basidiomycota</taxon>
        <taxon>Agaricomycotina</taxon>
        <taxon>Agaricomycetes</taxon>
        <taxon>Agaricomycetidae</taxon>
        <taxon>Agaricales</taxon>
        <taxon>Marasmiineae</taxon>
        <taxon>Mycenaceae</taxon>
        <taxon>Mycena</taxon>
    </lineage>
</organism>
<keyword evidence="2" id="KW-0808">Transferase</keyword>
<keyword evidence="3" id="KW-1185">Reference proteome</keyword>
<dbReference type="PANTHER" id="PTHR23257">
    <property type="entry name" value="SERINE-THREONINE PROTEIN KINASE"/>
    <property type="match status" value="1"/>
</dbReference>
<dbReference type="InterPro" id="IPR050167">
    <property type="entry name" value="Ser_Thr_protein_kinase"/>
</dbReference>
<dbReference type="InterPro" id="IPR001245">
    <property type="entry name" value="Ser-Thr/Tyr_kinase_cat_dom"/>
</dbReference>
<protein>
    <submittedName>
        <fullName evidence="2">Kinase-like domain-containing protein</fullName>
    </submittedName>
</protein>
<dbReference type="PROSITE" id="PS00108">
    <property type="entry name" value="PROTEIN_KINASE_ST"/>
    <property type="match status" value="1"/>
</dbReference>
<dbReference type="GO" id="GO:0004672">
    <property type="term" value="F:protein kinase activity"/>
    <property type="evidence" value="ECO:0007669"/>
    <property type="project" value="InterPro"/>
</dbReference>
<dbReference type="AlphaFoldDB" id="A0AAD6ZC20"/>
<dbReference type="Pfam" id="PF07714">
    <property type="entry name" value="PK_Tyr_Ser-Thr"/>
    <property type="match status" value="1"/>
</dbReference>
<dbReference type="SMART" id="SM00220">
    <property type="entry name" value="S_TKc"/>
    <property type="match status" value="1"/>
</dbReference>
<evidence type="ECO:0000313" key="3">
    <source>
        <dbReference type="Proteomes" id="UP001218218"/>
    </source>
</evidence>
<feature type="domain" description="Protein kinase" evidence="1">
    <location>
        <begin position="1"/>
        <end position="162"/>
    </location>
</feature>
<sequence>EQELSREECIWRKLRHRNVLPFLGVYEIGAPLPILLSPFSTFGHLGNYLRDHPSAPRQQLIHGVGFGLEYLHSKGIVHGDLKISNVLVNKKHVACICDFGISRILQVAGFTTYNTGPGRYVAPELFAALDTDGTVIPAAPLTKSSDVYAFSCLVLDVRCELL</sequence>
<proteinExistence type="predicted"/>
<dbReference type="InterPro" id="IPR008271">
    <property type="entry name" value="Ser/Thr_kinase_AS"/>
</dbReference>
<feature type="non-terminal residue" evidence="2">
    <location>
        <position position="1"/>
    </location>
</feature>
<dbReference type="InterPro" id="IPR011009">
    <property type="entry name" value="Kinase-like_dom_sf"/>
</dbReference>
<dbReference type="EMBL" id="JARIHO010000065">
    <property type="protein sequence ID" value="KAJ7314830.1"/>
    <property type="molecule type" value="Genomic_DNA"/>
</dbReference>
<evidence type="ECO:0000259" key="1">
    <source>
        <dbReference type="PROSITE" id="PS50011"/>
    </source>
</evidence>
<dbReference type="SUPFAM" id="SSF56112">
    <property type="entry name" value="Protein kinase-like (PK-like)"/>
    <property type="match status" value="1"/>
</dbReference>
<accession>A0AAD6ZC20</accession>
<gene>
    <name evidence="2" type="ORF">DFH08DRAFT_716254</name>
</gene>
<dbReference type="InterPro" id="IPR000719">
    <property type="entry name" value="Prot_kinase_dom"/>
</dbReference>